<dbReference type="InterPro" id="IPR015943">
    <property type="entry name" value="WD40/YVTN_repeat-like_dom_sf"/>
</dbReference>
<dbReference type="GO" id="GO:0017057">
    <property type="term" value="F:6-phosphogluconolactonase activity"/>
    <property type="evidence" value="ECO:0007669"/>
    <property type="project" value="TreeGrafter"/>
</dbReference>
<organism evidence="2">
    <name type="scientific">Paenibacillus sp. SYP-B3998</name>
    <dbReference type="NCBI Taxonomy" id="2678564"/>
    <lineage>
        <taxon>Bacteria</taxon>
        <taxon>Bacillati</taxon>
        <taxon>Bacillota</taxon>
        <taxon>Bacilli</taxon>
        <taxon>Bacillales</taxon>
        <taxon>Paenibacillaceae</taxon>
        <taxon>Paenibacillus</taxon>
    </lineage>
</organism>
<dbReference type="SUPFAM" id="SSF51004">
    <property type="entry name" value="C-terminal (heme d1) domain of cytochrome cd1-nitrite reductase"/>
    <property type="match status" value="1"/>
</dbReference>
<dbReference type="InterPro" id="IPR050282">
    <property type="entry name" value="Cycloisomerase_2"/>
</dbReference>
<dbReference type="PANTHER" id="PTHR30344:SF1">
    <property type="entry name" value="6-PHOSPHOGLUCONOLACTONASE"/>
    <property type="match status" value="1"/>
</dbReference>
<dbReference type="AlphaFoldDB" id="A0A6G3ZSN9"/>
<dbReference type="GO" id="GO:0005829">
    <property type="term" value="C:cytosol"/>
    <property type="evidence" value="ECO:0007669"/>
    <property type="project" value="TreeGrafter"/>
</dbReference>
<protein>
    <submittedName>
        <fullName evidence="2">Lactonase family protein</fullName>
    </submittedName>
</protein>
<dbReference type="InterPro" id="IPR019405">
    <property type="entry name" value="Lactonase_7-beta_prop"/>
</dbReference>
<dbReference type="PANTHER" id="PTHR30344">
    <property type="entry name" value="6-PHOSPHOGLUCONOLACTONASE-RELATED"/>
    <property type="match status" value="1"/>
</dbReference>
<dbReference type="EMBL" id="JAAIKC010000001">
    <property type="protein sequence ID" value="NEW04601.1"/>
    <property type="molecule type" value="Genomic_DNA"/>
</dbReference>
<evidence type="ECO:0000256" key="1">
    <source>
        <dbReference type="ARBA" id="ARBA00005564"/>
    </source>
</evidence>
<accession>A0A6G3ZSN9</accession>
<evidence type="ECO:0000313" key="2">
    <source>
        <dbReference type="EMBL" id="NEW04601.1"/>
    </source>
</evidence>
<dbReference type="InterPro" id="IPR011048">
    <property type="entry name" value="Haem_d1_sf"/>
</dbReference>
<dbReference type="Gene3D" id="2.130.10.10">
    <property type="entry name" value="YVTN repeat-like/Quinoprotein amine dehydrogenase"/>
    <property type="match status" value="1"/>
</dbReference>
<sequence>MANELENVLYMYVGSYTDEQNHEGIRLYAFDRQNGGIQLVDSYADLPDASFLTINQAQTKLYAVSETASYEGLYGGSTAAYEIEPGSGKLTKLNQQPTHGAAPCYVSMDANNRSVYVANYTGGNVTVYPVEADGKLGENSQLLKHEGGLGPVADRQEAPHAHSIVPAPNNRYAISADLGLDQLIIYTIDAETGALEPHGTAALNPGSGPRHFAYSTDNRYVYVAGELDSTVTAMHVDTDAGTLTAFQTLTTLPEGYSGENSCADIHLSGDGRYLYVSNRGHDSIAVFAVDEQHGTLSLVQLQATLGRTPRNFALTPQGDYLLAANQESHSITVFRIDAESGKLEATEQTAAVSRPVCIQFL</sequence>
<dbReference type="Pfam" id="PF10282">
    <property type="entry name" value="Lactonase"/>
    <property type="match status" value="1"/>
</dbReference>
<comment type="similarity">
    <text evidence="1">Belongs to the cycloisomerase 2 family.</text>
</comment>
<name>A0A6G3ZSN9_9BACL</name>
<proteinExistence type="inferred from homology"/>
<dbReference type="FunFam" id="2.130.10.10:FF:000306">
    <property type="entry name" value="3-carboxymuconate cyclase"/>
    <property type="match status" value="1"/>
</dbReference>
<comment type="caution">
    <text evidence="2">The sequence shown here is derived from an EMBL/GenBank/DDBJ whole genome shotgun (WGS) entry which is preliminary data.</text>
</comment>
<reference evidence="2" key="1">
    <citation type="submission" date="2020-02" db="EMBL/GenBank/DDBJ databases">
        <authorList>
            <person name="Shen X.-R."/>
            <person name="Zhang Y.-X."/>
        </authorList>
    </citation>
    <scope>NUCLEOTIDE SEQUENCE</scope>
    <source>
        <strain evidence="2">SYP-B3998</strain>
    </source>
</reference>
<gene>
    <name evidence="2" type="ORF">GK047_01000</name>
</gene>
<dbReference type="RefSeq" id="WP_163940241.1">
    <property type="nucleotide sequence ID" value="NZ_JAAIKC010000001.1"/>
</dbReference>